<gene>
    <name evidence="2" type="ordered locus">Bcav_0837</name>
</gene>
<dbReference type="Proteomes" id="UP000007962">
    <property type="component" value="Chromosome"/>
</dbReference>
<dbReference type="RefSeq" id="WP_012725878.1">
    <property type="nucleotide sequence ID" value="NC_012669.1"/>
</dbReference>
<dbReference type="Pfam" id="PF06013">
    <property type="entry name" value="WXG100"/>
    <property type="match status" value="1"/>
</dbReference>
<protein>
    <recommendedName>
        <fullName evidence="1">ESAT-6-like protein</fullName>
    </recommendedName>
</protein>
<proteinExistence type="inferred from homology"/>
<dbReference type="InterPro" id="IPR010310">
    <property type="entry name" value="T7SS_ESAT-6-like"/>
</dbReference>
<dbReference type="InterPro" id="IPR036689">
    <property type="entry name" value="ESAT-6-like_sf"/>
</dbReference>
<dbReference type="AlphaFoldDB" id="C5BZC6"/>
<dbReference type="HOGENOM" id="CLU_151185_6_0_11"/>
<evidence type="ECO:0000313" key="3">
    <source>
        <dbReference type="Proteomes" id="UP000007962"/>
    </source>
</evidence>
<dbReference type="Gene3D" id="1.10.287.1060">
    <property type="entry name" value="ESAT-6-like"/>
    <property type="match status" value="1"/>
</dbReference>
<dbReference type="EMBL" id="CP001618">
    <property type="protein sequence ID" value="ACQ79098.1"/>
    <property type="molecule type" value="Genomic_DNA"/>
</dbReference>
<dbReference type="SUPFAM" id="SSF140453">
    <property type="entry name" value="EsxAB dimer-like"/>
    <property type="match status" value="1"/>
</dbReference>
<evidence type="ECO:0000256" key="1">
    <source>
        <dbReference type="RuleBase" id="RU362001"/>
    </source>
</evidence>
<name>C5BZC6_BEUC1</name>
<accession>C5BZC6</accession>
<dbReference type="OrthoDB" id="4231069at2"/>
<dbReference type="KEGG" id="bcv:Bcav_0837"/>
<evidence type="ECO:0000313" key="2">
    <source>
        <dbReference type="EMBL" id="ACQ79098.1"/>
    </source>
</evidence>
<organism evidence="2 3">
    <name type="scientific">Beutenbergia cavernae (strain ATCC BAA-8 / DSM 12333 / CCUG 43141 / JCM 11478 / NBRC 16432 / NCIMB 13614 / HKI 0122)</name>
    <dbReference type="NCBI Taxonomy" id="471853"/>
    <lineage>
        <taxon>Bacteria</taxon>
        <taxon>Bacillati</taxon>
        <taxon>Actinomycetota</taxon>
        <taxon>Actinomycetes</taxon>
        <taxon>Micrococcales</taxon>
        <taxon>Beutenbergiaceae</taxon>
        <taxon>Beutenbergia</taxon>
    </lineage>
</organism>
<dbReference type="NCBIfam" id="TIGR03930">
    <property type="entry name" value="WXG100_ESAT6"/>
    <property type="match status" value="1"/>
</dbReference>
<dbReference type="STRING" id="471853.Bcav_0837"/>
<keyword evidence="3" id="KW-1185">Reference proteome</keyword>
<comment type="similarity">
    <text evidence="1">Belongs to the WXG100 family.</text>
</comment>
<dbReference type="eggNOG" id="COG4842">
    <property type="taxonomic scope" value="Bacteria"/>
</dbReference>
<sequence>MTRFEVDAAAVAEAGASARASGAVIATEVAAMMRHLATLEASWHGSAASSFTALMAQWRGTQAQVEASLEQITLALDTAARQYSEAETSAIRMFAV</sequence>
<reference evidence="2 3" key="1">
    <citation type="journal article" date="2009" name="Stand. Genomic Sci.">
        <title>Complete genome sequence of Beutenbergia cavernae type strain (HKI 0122).</title>
        <authorList>
            <person name="Land M."/>
            <person name="Pukall R."/>
            <person name="Abt B."/>
            <person name="Goker M."/>
            <person name="Rohde M."/>
            <person name="Glavina Del Rio T."/>
            <person name="Tice H."/>
            <person name="Copeland A."/>
            <person name="Cheng J.F."/>
            <person name="Lucas S."/>
            <person name="Chen F."/>
            <person name="Nolan M."/>
            <person name="Bruce D."/>
            <person name="Goodwin L."/>
            <person name="Pitluck S."/>
            <person name="Ivanova N."/>
            <person name="Mavromatis K."/>
            <person name="Ovchinnikova G."/>
            <person name="Pati A."/>
            <person name="Chen A."/>
            <person name="Palaniappan K."/>
            <person name="Hauser L."/>
            <person name="Chang Y.J."/>
            <person name="Jefferies C.C."/>
            <person name="Saunders E."/>
            <person name="Brettin T."/>
            <person name="Detter J.C."/>
            <person name="Han C."/>
            <person name="Chain P."/>
            <person name="Bristow J."/>
            <person name="Eisen J.A."/>
            <person name="Markowitz V."/>
            <person name="Hugenholtz P."/>
            <person name="Kyrpides N.C."/>
            <person name="Klenk H.P."/>
            <person name="Lapidus A."/>
        </authorList>
    </citation>
    <scope>NUCLEOTIDE SEQUENCE [LARGE SCALE GENOMIC DNA]</scope>
    <source>
        <strain evidence="3">ATCC BAA-8 / DSM 12333 / NBRC 16432</strain>
    </source>
</reference>